<proteinExistence type="predicted"/>
<dbReference type="EMBL" id="AMSI01000001">
    <property type="protein sequence ID" value="EKF44154.1"/>
    <property type="molecule type" value="Genomic_DNA"/>
</dbReference>
<gene>
    <name evidence="1" type="ORF">NA8A_00390</name>
</gene>
<reference evidence="1 2" key="1">
    <citation type="journal article" date="2012" name="J. Bacteriol.">
        <title>Genome Sequence of Nitratireductor indicus Type Strain C115.</title>
        <authorList>
            <person name="Lai Q."/>
            <person name="Li G."/>
            <person name="Yu Z."/>
            <person name="Shao Z."/>
        </authorList>
    </citation>
    <scope>NUCLEOTIDE SEQUENCE [LARGE SCALE GENOMIC DNA]</scope>
    <source>
        <strain evidence="1 2">C115</strain>
    </source>
</reference>
<name>K2P233_9HYPH</name>
<organism evidence="1 2">
    <name type="scientific">Nitratireductor indicus C115</name>
    <dbReference type="NCBI Taxonomy" id="1231190"/>
    <lineage>
        <taxon>Bacteria</taxon>
        <taxon>Pseudomonadati</taxon>
        <taxon>Pseudomonadota</taxon>
        <taxon>Alphaproteobacteria</taxon>
        <taxon>Hyphomicrobiales</taxon>
        <taxon>Phyllobacteriaceae</taxon>
        <taxon>Nitratireductor</taxon>
    </lineage>
</organism>
<keyword evidence="2" id="KW-1185">Reference proteome</keyword>
<protein>
    <submittedName>
        <fullName evidence="1">Uncharacterized protein</fullName>
    </submittedName>
</protein>
<dbReference type="AlphaFoldDB" id="K2P233"/>
<dbReference type="STRING" id="721133.SAMN05216176_10277"/>
<comment type="caution">
    <text evidence="1">The sequence shown here is derived from an EMBL/GenBank/DDBJ whole genome shotgun (WGS) entry which is preliminary data.</text>
</comment>
<evidence type="ECO:0000313" key="2">
    <source>
        <dbReference type="Proteomes" id="UP000007374"/>
    </source>
</evidence>
<sequence length="271" mass="27742">MTEGTPSTRSINSINHISENDLGAVVVASSHGGLYSAYKAVTARVRGIILNDAGRGRDDAGVASLDFCGRYGAPAAVVSYMSARIGDVADMEARGTISDCNELAARLGVTPGMRVADATACLLQGAFTAPGTPDEVSETRHEEPLAPGAQPLVCIDSASLIRPEDAGRVVITGSHGGLIGGDPHKAINVECAFAAFNDAGVGIDDAGIGRLAPLDRRGIPAVTVDYMSARIGDARSTLHDGVISRANDAAAALGMVRGRPLAQALRAWLAG</sequence>
<dbReference type="eggNOG" id="ENOG502Z80R">
    <property type="taxonomic scope" value="Bacteria"/>
</dbReference>
<dbReference type="RefSeq" id="WP_009449232.1">
    <property type="nucleotide sequence ID" value="NZ_AMSI01000001.1"/>
</dbReference>
<dbReference type="OrthoDB" id="1115380at2"/>
<evidence type="ECO:0000313" key="1">
    <source>
        <dbReference type="EMBL" id="EKF44154.1"/>
    </source>
</evidence>
<dbReference type="Proteomes" id="UP000007374">
    <property type="component" value="Unassembled WGS sequence"/>
</dbReference>
<dbReference type="PATRIC" id="fig|1231190.3.peg.84"/>
<accession>K2P233</accession>